<dbReference type="EMBL" id="BSNE01000009">
    <property type="protein sequence ID" value="GLQ02417.1"/>
    <property type="molecule type" value="Genomic_DNA"/>
</dbReference>
<feature type="domain" description="Amidohydrolase-related" evidence="2">
    <location>
        <begin position="242"/>
        <end position="387"/>
    </location>
</feature>
<gene>
    <name evidence="3" type="ORF">GCM10007914_12980</name>
</gene>
<dbReference type="SUPFAM" id="SSF51556">
    <property type="entry name" value="Metallo-dependent hydrolases"/>
    <property type="match status" value="1"/>
</dbReference>
<dbReference type="InterPro" id="IPR051781">
    <property type="entry name" value="Metallo-dep_Hydrolase"/>
</dbReference>
<proteinExistence type="predicted"/>
<dbReference type="Gene3D" id="3.20.20.140">
    <property type="entry name" value="Metal-dependent hydrolases"/>
    <property type="match status" value="1"/>
</dbReference>
<organism evidence="3 4">
    <name type="scientific">Pseudoalteromonas tetraodonis GFC</name>
    <dbReference type="NCBI Taxonomy" id="1315271"/>
    <lineage>
        <taxon>Bacteria</taxon>
        <taxon>Pseudomonadati</taxon>
        <taxon>Pseudomonadota</taxon>
        <taxon>Gammaproteobacteria</taxon>
        <taxon>Alteromonadales</taxon>
        <taxon>Pseudoalteromonadaceae</taxon>
        <taxon>Pseudoalteromonas</taxon>
    </lineage>
</organism>
<dbReference type="Gene3D" id="2.30.40.10">
    <property type="entry name" value="Urease, subunit C, domain 1"/>
    <property type="match status" value="2"/>
</dbReference>
<dbReference type="InterPro" id="IPR006680">
    <property type="entry name" value="Amidohydro-rel"/>
</dbReference>
<dbReference type="PANTHER" id="PTHR43135">
    <property type="entry name" value="ALPHA-D-RIBOSE 1-METHYLPHOSPHONATE 5-TRIPHOSPHATE DIPHOSPHATASE"/>
    <property type="match status" value="1"/>
</dbReference>
<reference evidence="3" key="1">
    <citation type="journal article" date="2014" name="Int. J. Syst. Evol. Microbiol.">
        <title>Complete genome sequence of Corynebacterium casei LMG S-19264T (=DSM 44701T), isolated from a smear-ripened cheese.</title>
        <authorList>
            <consortium name="US DOE Joint Genome Institute (JGI-PGF)"/>
            <person name="Walter F."/>
            <person name="Albersmeier A."/>
            <person name="Kalinowski J."/>
            <person name="Ruckert C."/>
        </authorList>
    </citation>
    <scope>NUCLEOTIDE SEQUENCE</scope>
    <source>
        <strain evidence="3">NBRC 103034</strain>
    </source>
</reference>
<feature type="signal peptide" evidence="1">
    <location>
        <begin position="1"/>
        <end position="25"/>
    </location>
</feature>
<dbReference type="PANTHER" id="PTHR43135:SF3">
    <property type="entry name" value="ALPHA-D-RIBOSE 1-METHYLPHOSPHONATE 5-TRIPHOSPHATE DIPHOSPHATASE"/>
    <property type="match status" value="1"/>
</dbReference>
<name>A0AA37W2B1_9GAMM</name>
<reference evidence="3" key="2">
    <citation type="submission" date="2023-01" db="EMBL/GenBank/DDBJ databases">
        <title>Draft genome sequence of Pseudoalteromonas tetraodonis strain NBRC 103034.</title>
        <authorList>
            <person name="Sun Q."/>
            <person name="Mori K."/>
        </authorList>
    </citation>
    <scope>NUCLEOTIDE SEQUENCE</scope>
    <source>
        <strain evidence="3">NBRC 103034</strain>
    </source>
</reference>
<keyword evidence="1" id="KW-0732">Signal</keyword>
<dbReference type="SUPFAM" id="SSF51338">
    <property type="entry name" value="Composite domain of metallo-dependent hydrolases"/>
    <property type="match status" value="1"/>
</dbReference>
<dbReference type="Pfam" id="PF01979">
    <property type="entry name" value="Amidohydro_1"/>
    <property type="match status" value="1"/>
</dbReference>
<dbReference type="Proteomes" id="UP001161408">
    <property type="component" value="Unassembled WGS sequence"/>
</dbReference>
<evidence type="ECO:0000259" key="2">
    <source>
        <dbReference type="Pfam" id="PF01979"/>
    </source>
</evidence>
<dbReference type="RefSeq" id="WP_096038393.1">
    <property type="nucleotide sequence ID" value="NZ_BJXY01000049.1"/>
</dbReference>
<evidence type="ECO:0000256" key="1">
    <source>
        <dbReference type="SAM" id="SignalP"/>
    </source>
</evidence>
<dbReference type="InterPro" id="IPR032466">
    <property type="entry name" value="Metal_Hydrolase"/>
</dbReference>
<dbReference type="AlphaFoldDB" id="A0AA37W2B1"/>
<evidence type="ECO:0000313" key="4">
    <source>
        <dbReference type="Proteomes" id="UP001161408"/>
    </source>
</evidence>
<sequence>MKKLSRSFSLSLVAAGLLASGAVSAQSLAIINATLHTSSDQGVLESASIVMNDGKITAINPSDVKADEIIDAKGQIVTPGFIATVNQLGLVEVGAVAGSRDAGEEKAGIDFDASLAFNPRSSLIPYARKGGVTRDLITPYGGDSIFAGLASVVDLSGSFESVNKKQAALVVHLGERSKGSRAFTLQTLINKLDDHQTKAIKEAKKDDAKPSAEDKIMAKVLKGDMPLLISVSRASDIIELIKVKQQFGVNIVLNGAQDAVVVKDRIAKAGIPVIISAMDNLPGSFDSLHASLNNAGILEKAGVKILLTVGGDASHNVYQLRYDAGNAVSYGMSQQGALKAMTSNVADVFGINAGSLEVGKAADVVMWSNDPFELSSHVNKMFINGVEVSTESRQDKLRERYTTESNMPRAYTK</sequence>
<accession>A0AA37W2B1</accession>
<protein>
    <submittedName>
        <fullName evidence="3">Amidohydrolase</fullName>
    </submittedName>
</protein>
<feature type="chain" id="PRO_5041330799" evidence="1">
    <location>
        <begin position="26"/>
        <end position="413"/>
    </location>
</feature>
<comment type="caution">
    <text evidence="3">The sequence shown here is derived from an EMBL/GenBank/DDBJ whole genome shotgun (WGS) entry which is preliminary data.</text>
</comment>
<dbReference type="GO" id="GO:0016810">
    <property type="term" value="F:hydrolase activity, acting on carbon-nitrogen (but not peptide) bonds"/>
    <property type="evidence" value="ECO:0007669"/>
    <property type="project" value="InterPro"/>
</dbReference>
<evidence type="ECO:0000313" key="3">
    <source>
        <dbReference type="EMBL" id="GLQ02417.1"/>
    </source>
</evidence>
<dbReference type="InterPro" id="IPR011059">
    <property type="entry name" value="Metal-dep_hydrolase_composite"/>
</dbReference>
<keyword evidence="4" id="KW-1185">Reference proteome</keyword>